<gene>
    <name evidence="1" type="ORF">IE4872_CH01111</name>
</gene>
<evidence type="ECO:0000313" key="1">
    <source>
        <dbReference type="EMBL" id="APO66761.1"/>
    </source>
</evidence>
<dbReference type="SUPFAM" id="SSF51182">
    <property type="entry name" value="RmlC-like cupins"/>
    <property type="match status" value="1"/>
</dbReference>
<evidence type="ECO:0008006" key="3">
    <source>
        <dbReference type="Google" id="ProtNLM"/>
    </source>
</evidence>
<evidence type="ECO:0000313" key="2">
    <source>
        <dbReference type="Proteomes" id="UP000184749"/>
    </source>
</evidence>
<accession>A0A1L5NFW3</accession>
<reference evidence="1 2" key="1">
    <citation type="submission" date="2016-09" db="EMBL/GenBank/DDBJ databases">
        <title>The complete genome sequences of Rhizobium gallicum, symbiovars gallicum and phaseoli, symbionts associated to common bean (Phaseolus vulgaris).</title>
        <authorList>
            <person name="Bustos P."/>
            <person name="Santamaria R.I."/>
            <person name="Perez-Carrascal O.M."/>
            <person name="Juarez S."/>
            <person name="Lozano L."/>
            <person name="Martinez-Flores I."/>
            <person name="Martinez-Romero E."/>
            <person name="Cevallos M."/>
            <person name="Romero D."/>
            <person name="Davila G."/>
            <person name="Gonzalez V."/>
        </authorList>
    </citation>
    <scope>NUCLEOTIDE SEQUENCE [LARGE SCALE GENOMIC DNA]</scope>
    <source>
        <strain evidence="1 2">IE4872</strain>
    </source>
</reference>
<dbReference type="InterPro" id="IPR014710">
    <property type="entry name" value="RmlC-like_jellyroll"/>
</dbReference>
<organism evidence="1 2">
    <name type="scientific">Rhizobium gallicum</name>
    <dbReference type="NCBI Taxonomy" id="56730"/>
    <lineage>
        <taxon>Bacteria</taxon>
        <taxon>Pseudomonadati</taxon>
        <taxon>Pseudomonadota</taxon>
        <taxon>Alphaproteobacteria</taxon>
        <taxon>Hyphomicrobiales</taxon>
        <taxon>Rhizobiaceae</taxon>
        <taxon>Rhizobium/Agrobacterium group</taxon>
        <taxon>Rhizobium</taxon>
    </lineage>
</organism>
<dbReference type="Gene3D" id="2.60.120.10">
    <property type="entry name" value="Jelly Rolls"/>
    <property type="match status" value="1"/>
</dbReference>
<dbReference type="EMBL" id="CP017101">
    <property type="protein sequence ID" value="APO66761.1"/>
    <property type="molecule type" value="Genomic_DNA"/>
</dbReference>
<name>A0A1L5NFW3_9HYPH</name>
<dbReference type="Proteomes" id="UP000184749">
    <property type="component" value="Chromosome"/>
</dbReference>
<sequence>MVSGTWYFGYGAEAGTKVKALGPGSFYTEPAGARHFARTGAKPVVLYIHGFGPTDTHYIDQAATPGPDQI</sequence>
<dbReference type="InterPro" id="IPR011051">
    <property type="entry name" value="RmlC_Cupin_sf"/>
</dbReference>
<protein>
    <recommendedName>
        <fullName evidence="3">Cupin 2 domain-containing protein</fullName>
    </recommendedName>
</protein>
<proteinExistence type="predicted"/>
<dbReference type="AlphaFoldDB" id="A0A1L5NFW3"/>